<evidence type="ECO:0000256" key="3">
    <source>
        <dbReference type="ARBA" id="ARBA00022833"/>
    </source>
</evidence>
<evidence type="ECO:0000256" key="5">
    <source>
        <dbReference type="ARBA" id="ARBA00023002"/>
    </source>
</evidence>
<comment type="catalytic activity">
    <reaction evidence="8 9">
        <text>2 superoxide + 2 H(+) = H2O2 + O2</text>
        <dbReference type="Rhea" id="RHEA:20696"/>
        <dbReference type="ChEBI" id="CHEBI:15378"/>
        <dbReference type="ChEBI" id="CHEBI:15379"/>
        <dbReference type="ChEBI" id="CHEBI:16240"/>
        <dbReference type="ChEBI" id="CHEBI:18421"/>
        <dbReference type="EC" id="1.15.1.1"/>
    </reaction>
</comment>
<comment type="similarity">
    <text evidence="1 9">Belongs to the Cu-Zn superoxide dismutase family.</text>
</comment>
<dbReference type="InterPro" id="IPR001424">
    <property type="entry name" value="SOD_Cu_Zn_dom"/>
</dbReference>
<dbReference type="PANTHER" id="PTHR10003">
    <property type="entry name" value="SUPEROXIDE DISMUTASE CU-ZN -RELATED"/>
    <property type="match status" value="1"/>
</dbReference>
<accession>A0A915MC44</accession>
<evidence type="ECO:0000259" key="10">
    <source>
        <dbReference type="Pfam" id="PF00080"/>
    </source>
</evidence>
<evidence type="ECO:0000256" key="8">
    <source>
        <dbReference type="ARBA" id="ARBA00049204"/>
    </source>
</evidence>
<dbReference type="PROSITE" id="PS00332">
    <property type="entry name" value="SOD_CU_ZN_2"/>
    <property type="match status" value="1"/>
</dbReference>
<keyword evidence="2 9" id="KW-0479">Metal-binding</keyword>
<evidence type="ECO:0000256" key="7">
    <source>
        <dbReference type="ARBA" id="ARBA00023157"/>
    </source>
</evidence>
<evidence type="ECO:0000256" key="2">
    <source>
        <dbReference type="ARBA" id="ARBA00022723"/>
    </source>
</evidence>
<evidence type="ECO:0000256" key="4">
    <source>
        <dbReference type="ARBA" id="ARBA00022862"/>
    </source>
</evidence>
<comment type="cofactor">
    <cofactor evidence="9">
        <name>Zn(2+)</name>
        <dbReference type="ChEBI" id="CHEBI:29105"/>
    </cofactor>
    <text evidence="9">Binds 1 zinc ion per subunit.</text>
</comment>
<dbReference type="Pfam" id="PF00080">
    <property type="entry name" value="Sod_Cu"/>
    <property type="match status" value="1"/>
</dbReference>
<dbReference type="EC" id="1.15.1.1" evidence="9"/>
<comment type="function">
    <text evidence="9">Destroys radicals which are normally produced within the cells and which are toxic to biological systems.</text>
</comment>
<dbReference type="Gene3D" id="2.60.40.200">
    <property type="entry name" value="Superoxide dismutase, copper/zinc binding domain"/>
    <property type="match status" value="1"/>
</dbReference>
<dbReference type="GO" id="GO:0004784">
    <property type="term" value="F:superoxide dismutase activity"/>
    <property type="evidence" value="ECO:0007669"/>
    <property type="project" value="UniProtKB-EC"/>
</dbReference>
<keyword evidence="11" id="KW-1185">Reference proteome</keyword>
<evidence type="ECO:0000256" key="9">
    <source>
        <dbReference type="RuleBase" id="RU000393"/>
    </source>
</evidence>
<evidence type="ECO:0000256" key="1">
    <source>
        <dbReference type="ARBA" id="ARBA00010457"/>
    </source>
</evidence>
<sequence>MTTEIRAICVLNGDGDKNEKEGSPTRIEGEITGLSPGLHGFHVHAYGDLTNGCVSAGPHYNPTNMTHGGPLLAVCSALMYYTKPFQDEVRHVGDLGNVHANEDGVAEIDFKDGKISLVGPTAIVGRTLVVHALEDDLGRGTDDKAEESKKTGNAGPRLACGVIGLAAVPQ</sequence>
<keyword evidence="3 9" id="KW-0862">Zinc</keyword>
<proteinExistence type="inferred from homology"/>
<comment type="cofactor">
    <cofactor evidence="9">
        <name>Cu cation</name>
        <dbReference type="ChEBI" id="CHEBI:23378"/>
    </cofactor>
    <text evidence="9">Binds 1 copper ion per subunit.</text>
</comment>
<keyword evidence="4" id="KW-0049">Antioxidant</keyword>
<dbReference type="InterPro" id="IPR024134">
    <property type="entry name" value="SOD_Cu/Zn_/chaperone"/>
</dbReference>
<organism evidence="11 12">
    <name type="scientific">Meloidogyne javanica</name>
    <name type="common">Root-knot nematode worm</name>
    <dbReference type="NCBI Taxonomy" id="6303"/>
    <lineage>
        <taxon>Eukaryota</taxon>
        <taxon>Metazoa</taxon>
        <taxon>Ecdysozoa</taxon>
        <taxon>Nematoda</taxon>
        <taxon>Chromadorea</taxon>
        <taxon>Rhabditida</taxon>
        <taxon>Tylenchina</taxon>
        <taxon>Tylenchomorpha</taxon>
        <taxon>Tylenchoidea</taxon>
        <taxon>Meloidogynidae</taxon>
        <taxon>Meloidogyninae</taxon>
        <taxon>Meloidogyne</taxon>
        <taxon>Meloidogyne incognita group</taxon>
    </lineage>
</organism>
<feature type="domain" description="Superoxide dismutase copper/zinc binding" evidence="10">
    <location>
        <begin position="19"/>
        <end position="163"/>
    </location>
</feature>
<keyword evidence="5 9" id="KW-0560">Oxidoreductase</keyword>
<evidence type="ECO:0000313" key="11">
    <source>
        <dbReference type="Proteomes" id="UP000887561"/>
    </source>
</evidence>
<dbReference type="InterPro" id="IPR018152">
    <property type="entry name" value="SOD_Cu/Zn_BS"/>
</dbReference>
<dbReference type="SUPFAM" id="SSF49329">
    <property type="entry name" value="Cu,Zn superoxide dismutase-like"/>
    <property type="match status" value="1"/>
</dbReference>
<dbReference type="WBParaSite" id="scaffold343_cov157.g877">
    <property type="protein sequence ID" value="scaffold343_cov157.g877"/>
    <property type="gene ID" value="scaffold343_cov157.g877"/>
</dbReference>
<protein>
    <recommendedName>
        <fullName evidence="9">Superoxide dismutase [Cu-Zn]</fullName>
        <ecNumber evidence="9">1.15.1.1</ecNumber>
    </recommendedName>
</protein>
<keyword evidence="7" id="KW-1015">Disulfide bond</keyword>
<dbReference type="CDD" id="cd00305">
    <property type="entry name" value="Cu-Zn_Superoxide_Dismutase"/>
    <property type="match status" value="1"/>
</dbReference>
<reference evidence="12" key="1">
    <citation type="submission" date="2022-11" db="UniProtKB">
        <authorList>
            <consortium name="WormBaseParasite"/>
        </authorList>
    </citation>
    <scope>IDENTIFICATION</scope>
</reference>
<dbReference type="FunFam" id="2.60.40.200:FF:000003">
    <property type="entry name" value="Superoxide dismutase [Cu-Zn], chloroplastic"/>
    <property type="match status" value="1"/>
</dbReference>
<name>A0A915MC44_MELJA</name>
<dbReference type="GO" id="GO:0005507">
    <property type="term" value="F:copper ion binding"/>
    <property type="evidence" value="ECO:0007669"/>
    <property type="project" value="InterPro"/>
</dbReference>
<keyword evidence="6 9" id="KW-0186">Copper</keyword>
<dbReference type="Proteomes" id="UP000887561">
    <property type="component" value="Unplaced"/>
</dbReference>
<evidence type="ECO:0000256" key="6">
    <source>
        <dbReference type="ARBA" id="ARBA00023008"/>
    </source>
</evidence>
<evidence type="ECO:0000313" key="12">
    <source>
        <dbReference type="WBParaSite" id="scaffold343_cov157.g877"/>
    </source>
</evidence>
<dbReference type="InterPro" id="IPR036423">
    <property type="entry name" value="SOD-like_Cu/Zn_dom_sf"/>
</dbReference>
<dbReference type="PROSITE" id="PS00087">
    <property type="entry name" value="SOD_CU_ZN_1"/>
    <property type="match status" value="1"/>
</dbReference>
<dbReference type="AlphaFoldDB" id="A0A915MC44"/>